<dbReference type="PANTHER" id="PTHR22803">
    <property type="entry name" value="MANNOSE, PHOSPHOLIPASE, LECTIN RECEPTOR RELATED"/>
    <property type="match status" value="1"/>
</dbReference>
<accession>A0ABN7SKV1</accession>
<dbReference type="PROSITE" id="PS50041">
    <property type="entry name" value="C_TYPE_LECTIN_2"/>
    <property type="match status" value="1"/>
</dbReference>
<keyword evidence="1" id="KW-0812">Transmembrane</keyword>
<evidence type="ECO:0000313" key="3">
    <source>
        <dbReference type="EMBL" id="CAG5103416.1"/>
    </source>
</evidence>
<protein>
    <submittedName>
        <fullName evidence="3">Oidioi.mRNA.OKI2018_I69.chr1.g763.t1.cds</fullName>
    </submittedName>
</protein>
<organism evidence="3 4">
    <name type="scientific">Oikopleura dioica</name>
    <name type="common">Tunicate</name>
    <dbReference type="NCBI Taxonomy" id="34765"/>
    <lineage>
        <taxon>Eukaryota</taxon>
        <taxon>Metazoa</taxon>
        <taxon>Chordata</taxon>
        <taxon>Tunicata</taxon>
        <taxon>Appendicularia</taxon>
        <taxon>Copelata</taxon>
        <taxon>Oikopleuridae</taxon>
        <taxon>Oikopleura</taxon>
    </lineage>
</organism>
<evidence type="ECO:0000313" key="4">
    <source>
        <dbReference type="Proteomes" id="UP001158576"/>
    </source>
</evidence>
<evidence type="ECO:0000256" key="1">
    <source>
        <dbReference type="SAM" id="Phobius"/>
    </source>
</evidence>
<dbReference type="InterPro" id="IPR016187">
    <property type="entry name" value="CTDL_fold"/>
</dbReference>
<evidence type="ECO:0000259" key="2">
    <source>
        <dbReference type="PROSITE" id="PS50041"/>
    </source>
</evidence>
<proteinExistence type="predicted"/>
<dbReference type="EMBL" id="OU015566">
    <property type="protein sequence ID" value="CAG5103416.1"/>
    <property type="molecule type" value="Genomic_DNA"/>
</dbReference>
<dbReference type="InterPro" id="IPR016186">
    <property type="entry name" value="C-type_lectin-like/link_sf"/>
</dbReference>
<name>A0ABN7SKV1_OIKDI</name>
<sequence length="307" mass="34005">MKRIMGNSWLGITFGPSGGHTNQYPPNEPQFWDDGEQITFTNWRDGNPQADQNKLCAQIKGDGLDDGLWKNCPCGEDNQGLKKYPICMRPAVTVSTTKDPSTIPTASPHEECDYGWHFIPSSQKCVLLMRDEKPWKTALGVCEGEGGTLASINSPDEQEEVFQIASLDPAASETFSTGNTKNEATRVLLDVFYTTTFLIGIIGNLFVLLLNSLGNDRIAANPSTKEAASNRRNWLQNPPKQRLHLLPRLNPHPGPSFTGQIWAHLLCAEFDHQSRSPYFVAQVLSLLLAGDAFCPTDDNLFSIRFGH</sequence>
<gene>
    <name evidence="3" type="ORF">OKIOD_LOCUS9528</name>
</gene>
<dbReference type="CDD" id="cd00037">
    <property type="entry name" value="CLECT"/>
    <property type="match status" value="2"/>
</dbReference>
<dbReference type="Gene3D" id="3.10.100.10">
    <property type="entry name" value="Mannose-Binding Protein A, subunit A"/>
    <property type="match status" value="2"/>
</dbReference>
<feature type="transmembrane region" description="Helical" evidence="1">
    <location>
        <begin position="191"/>
        <end position="210"/>
    </location>
</feature>
<dbReference type="InterPro" id="IPR050111">
    <property type="entry name" value="C-type_lectin/snaclec_domain"/>
</dbReference>
<dbReference type="Proteomes" id="UP001158576">
    <property type="component" value="Chromosome 1"/>
</dbReference>
<keyword evidence="1" id="KW-0472">Membrane</keyword>
<dbReference type="InterPro" id="IPR001304">
    <property type="entry name" value="C-type_lectin-like"/>
</dbReference>
<keyword evidence="1" id="KW-1133">Transmembrane helix</keyword>
<keyword evidence="4" id="KW-1185">Reference proteome</keyword>
<reference evidence="3 4" key="1">
    <citation type="submission" date="2021-04" db="EMBL/GenBank/DDBJ databases">
        <authorList>
            <person name="Bliznina A."/>
        </authorList>
    </citation>
    <scope>NUCLEOTIDE SEQUENCE [LARGE SCALE GENOMIC DNA]</scope>
</reference>
<dbReference type="SUPFAM" id="SSF56436">
    <property type="entry name" value="C-type lectin-like"/>
    <property type="match status" value="2"/>
</dbReference>
<feature type="domain" description="C-type lectin" evidence="2">
    <location>
        <begin position="1"/>
        <end position="83"/>
    </location>
</feature>